<keyword evidence="3" id="KW-1185">Reference proteome</keyword>
<organism evidence="2 3">
    <name type="scientific">Winogradskyella wandonensis</name>
    <dbReference type="NCBI Taxonomy" id="1442586"/>
    <lineage>
        <taxon>Bacteria</taxon>
        <taxon>Pseudomonadati</taxon>
        <taxon>Bacteroidota</taxon>
        <taxon>Flavobacteriia</taxon>
        <taxon>Flavobacteriales</taxon>
        <taxon>Flavobacteriaceae</taxon>
        <taxon>Winogradskyella</taxon>
    </lineage>
</organism>
<dbReference type="GO" id="GO:0016757">
    <property type="term" value="F:glycosyltransferase activity"/>
    <property type="evidence" value="ECO:0007669"/>
    <property type="project" value="InterPro"/>
</dbReference>
<evidence type="ECO:0000259" key="1">
    <source>
        <dbReference type="Pfam" id="PF00534"/>
    </source>
</evidence>
<dbReference type="SUPFAM" id="SSF53756">
    <property type="entry name" value="UDP-Glycosyltransferase/glycogen phosphorylase"/>
    <property type="match status" value="1"/>
</dbReference>
<feature type="domain" description="Glycosyl transferase family 1" evidence="1">
    <location>
        <begin position="179"/>
        <end position="342"/>
    </location>
</feature>
<dbReference type="PANTHER" id="PTHR12526:SF630">
    <property type="entry name" value="GLYCOSYLTRANSFERASE"/>
    <property type="match status" value="1"/>
</dbReference>
<dbReference type="Gene3D" id="3.40.50.2000">
    <property type="entry name" value="Glycogen Phosphorylase B"/>
    <property type="match status" value="2"/>
</dbReference>
<dbReference type="PANTHER" id="PTHR12526">
    <property type="entry name" value="GLYCOSYLTRANSFERASE"/>
    <property type="match status" value="1"/>
</dbReference>
<protein>
    <submittedName>
        <fullName evidence="2">Glycosyltransferase involved in cell wall biosynthesis</fullName>
    </submittedName>
</protein>
<dbReference type="InterPro" id="IPR001296">
    <property type="entry name" value="Glyco_trans_1"/>
</dbReference>
<evidence type="ECO:0000313" key="3">
    <source>
        <dbReference type="Proteomes" id="UP000295714"/>
    </source>
</evidence>
<dbReference type="EMBL" id="SMGI01000001">
    <property type="protein sequence ID" value="TCK68819.1"/>
    <property type="molecule type" value="Genomic_DNA"/>
</dbReference>
<dbReference type="AlphaFoldDB" id="A0A4R1KWU3"/>
<dbReference type="RefSeq" id="WP_132702907.1">
    <property type="nucleotide sequence ID" value="NZ_SMGI01000001.1"/>
</dbReference>
<dbReference type="OrthoDB" id="9795068at2"/>
<accession>A0A4R1KWU3</accession>
<evidence type="ECO:0000313" key="2">
    <source>
        <dbReference type="EMBL" id="TCK68819.1"/>
    </source>
</evidence>
<dbReference type="Pfam" id="PF00534">
    <property type="entry name" value="Glycos_transf_1"/>
    <property type="match status" value="1"/>
</dbReference>
<dbReference type="Proteomes" id="UP000295714">
    <property type="component" value="Unassembled WGS sequence"/>
</dbReference>
<keyword evidence="2" id="KW-0808">Transferase</keyword>
<comment type="caution">
    <text evidence="2">The sequence shown here is derived from an EMBL/GenBank/DDBJ whole genome shotgun (WGS) entry which is preliminary data.</text>
</comment>
<dbReference type="CDD" id="cd03801">
    <property type="entry name" value="GT4_PimA-like"/>
    <property type="match status" value="1"/>
</dbReference>
<reference evidence="2 3" key="1">
    <citation type="journal article" date="2015" name="Stand. Genomic Sci.">
        <title>Genomic Encyclopedia of Bacterial and Archaeal Type Strains, Phase III: the genomes of soil and plant-associated and newly described type strains.</title>
        <authorList>
            <person name="Whitman W.B."/>
            <person name="Woyke T."/>
            <person name="Klenk H.P."/>
            <person name="Zhou Y."/>
            <person name="Lilburn T.G."/>
            <person name="Beck B.J."/>
            <person name="De Vos P."/>
            <person name="Vandamme P."/>
            <person name="Eisen J.A."/>
            <person name="Garrity G."/>
            <person name="Hugenholtz P."/>
            <person name="Kyrpides N.C."/>
        </authorList>
    </citation>
    <scope>NUCLEOTIDE SEQUENCE [LARGE SCALE GENOMIC DNA]</scope>
    <source>
        <strain evidence="2 3">CECT 8445</strain>
    </source>
</reference>
<sequence>MNIAIFSPSKNPYSETFIQAHKNNLKGDVFYYYGSKGHMQLEGVNRLVSKLSLLRFRIIRKLRKHPFSYIREQSVLASLKKNSIAVVLVEYGTHAYNLQSLLKSSGLPVIVHFHGYDASVKTVIEQCNFYKEVFQIATKVVAVSKKMEHILLEMGCPENKLVYNVYGPDSKFETVQPKFTKKQFIGIGRFTDKKAPYYTVMAFKGVIKKHPDAKLLLAGDGSLLNMCQNLVSYYGLEKHVEFLGVIKPDLYRKILSESIAFVQHSITALNGDMEGTPVAILEASMAGIPIISTNHAGISDVVVHNKTGLLGEEHDVERMSKHMLKLLDDEDYAKEMGAAGKAHALENFSMMRHIQTLQNILECATKDFRL</sequence>
<name>A0A4R1KWU3_9FLAO</name>
<gene>
    <name evidence="2" type="ORF">DFQ05_0329</name>
</gene>
<proteinExistence type="predicted"/>